<evidence type="ECO:0000313" key="1">
    <source>
        <dbReference type="EMBL" id="RDV11514.1"/>
    </source>
</evidence>
<dbReference type="AlphaFoldDB" id="A0A3D8L264"/>
<comment type="caution">
    <text evidence="1">The sequence shown here is derived from an EMBL/GenBank/DDBJ whole genome shotgun (WGS) entry which is preliminary data.</text>
</comment>
<dbReference type="OrthoDB" id="882485at2"/>
<keyword evidence="2" id="KW-1185">Reference proteome</keyword>
<sequence length="133" mass="15088">MRKEYSNIFGKVFLTVDIDKKNHWVHNDWIGYLTRDNVQSGALAYLSAVRESGFSCVLNDNSKVLGSWDHSLEWTAKEWAPLAAKAGIRYFALIITPDSMAESSASNFSSLITAFEIKVFSNVTDAKDWLRYQ</sequence>
<organism evidence="1 2">
    <name type="scientific">Pontibacter diazotrophicus</name>
    <dbReference type="NCBI Taxonomy" id="1400979"/>
    <lineage>
        <taxon>Bacteria</taxon>
        <taxon>Pseudomonadati</taxon>
        <taxon>Bacteroidota</taxon>
        <taxon>Cytophagia</taxon>
        <taxon>Cytophagales</taxon>
        <taxon>Hymenobacteraceae</taxon>
        <taxon>Pontibacter</taxon>
    </lineage>
</organism>
<dbReference type="Proteomes" id="UP000256708">
    <property type="component" value="Unassembled WGS sequence"/>
</dbReference>
<name>A0A3D8L264_9BACT</name>
<proteinExistence type="predicted"/>
<evidence type="ECO:0000313" key="2">
    <source>
        <dbReference type="Proteomes" id="UP000256708"/>
    </source>
</evidence>
<gene>
    <name evidence="1" type="ORF">DXT99_24445</name>
</gene>
<protein>
    <submittedName>
        <fullName evidence="1">STAS/SEC14 domain-containing protein</fullName>
    </submittedName>
</protein>
<reference evidence="2" key="1">
    <citation type="submission" date="2018-08" db="EMBL/GenBank/DDBJ databases">
        <authorList>
            <person name="Liu Z.-W."/>
            <person name="Du Z.-J."/>
        </authorList>
    </citation>
    <scope>NUCLEOTIDE SEQUENCE [LARGE SCALE GENOMIC DNA]</scope>
    <source>
        <strain evidence="2">H4X</strain>
    </source>
</reference>
<accession>A0A3D8L264</accession>
<dbReference type="EMBL" id="QRGR01000041">
    <property type="protein sequence ID" value="RDV11514.1"/>
    <property type="molecule type" value="Genomic_DNA"/>
</dbReference>